<sequence length="209" mass="23524">MAKPVFAVSSESAIFLQLETVWGTRHTQALYGIAGMKKTIVIGLLTAAFVVLYYLGGVFYAGSEFLLLPVMLMLLLAAVAGPLTLLLSSYKFFKGQRLGNLLIWTNGLAIGAYVGYFATKPILKWDTDQRDTSGQIISKRLEDYKVANGHYPADLADLDEASLNEVLPAAYQVSRFSYFLDDKDYHLDIPIPITDRWHWDKSEKIWKYQ</sequence>
<protein>
    <submittedName>
        <fullName evidence="2">Uncharacterized protein</fullName>
    </submittedName>
</protein>
<evidence type="ECO:0000313" key="2">
    <source>
        <dbReference type="EMBL" id="WOK07757.1"/>
    </source>
</evidence>
<dbReference type="Proteomes" id="UP001302349">
    <property type="component" value="Chromosome"/>
</dbReference>
<keyword evidence="1" id="KW-0472">Membrane</keyword>
<dbReference type="EMBL" id="CP136051">
    <property type="protein sequence ID" value="WOK07757.1"/>
    <property type="molecule type" value="Genomic_DNA"/>
</dbReference>
<gene>
    <name evidence="2" type="ORF">RT717_03850</name>
</gene>
<keyword evidence="3" id="KW-1185">Reference proteome</keyword>
<feature type="transmembrane region" description="Helical" evidence="1">
    <location>
        <begin position="98"/>
        <end position="118"/>
    </location>
</feature>
<feature type="transmembrane region" description="Helical" evidence="1">
    <location>
        <begin position="66"/>
        <end position="86"/>
    </location>
</feature>
<feature type="transmembrane region" description="Helical" evidence="1">
    <location>
        <begin position="40"/>
        <end position="60"/>
    </location>
</feature>
<proteinExistence type="predicted"/>
<reference evidence="2 3" key="1">
    <citation type="journal article" date="2023" name="Microbiol. Resour. Announc.">
        <title>Complete Genome Sequence of Imperialibacter roseus strain P4T.</title>
        <authorList>
            <person name="Tizabi D.R."/>
            <person name="Bachvaroff T."/>
            <person name="Hill R.T."/>
        </authorList>
    </citation>
    <scope>NUCLEOTIDE SEQUENCE [LARGE SCALE GENOMIC DNA]</scope>
    <source>
        <strain evidence="2 3">P4T</strain>
    </source>
</reference>
<dbReference type="RefSeq" id="WP_317490413.1">
    <property type="nucleotide sequence ID" value="NZ_CP136051.1"/>
</dbReference>
<name>A0ABZ0IRU2_9BACT</name>
<evidence type="ECO:0000313" key="3">
    <source>
        <dbReference type="Proteomes" id="UP001302349"/>
    </source>
</evidence>
<evidence type="ECO:0000256" key="1">
    <source>
        <dbReference type="SAM" id="Phobius"/>
    </source>
</evidence>
<keyword evidence="1" id="KW-1133">Transmembrane helix</keyword>
<keyword evidence="1" id="KW-0812">Transmembrane</keyword>
<organism evidence="2 3">
    <name type="scientific">Imperialibacter roseus</name>
    <dbReference type="NCBI Taxonomy" id="1324217"/>
    <lineage>
        <taxon>Bacteria</taxon>
        <taxon>Pseudomonadati</taxon>
        <taxon>Bacteroidota</taxon>
        <taxon>Cytophagia</taxon>
        <taxon>Cytophagales</taxon>
        <taxon>Flammeovirgaceae</taxon>
        <taxon>Imperialibacter</taxon>
    </lineage>
</organism>
<accession>A0ABZ0IRU2</accession>